<evidence type="ECO:0000313" key="2">
    <source>
        <dbReference type="EMBL" id="CAH7684008.1"/>
    </source>
</evidence>
<comment type="caution">
    <text evidence="2">The sequence shown here is derived from an EMBL/GenBank/DDBJ whole genome shotgun (WGS) entry which is preliminary data.</text>
</comment>
<protein>
    <submittedName>
        <fullName evidence="2">Uncharacterized protein</fullName>
    </submittedName>
</protein>
<keyword evidence="1" id="KW-1133">Transmembrane helix</keyword>
<dbReference type="PANTHER" id="PTHR13146">
    <property type="match status" value="1"/>
</dbReference>
<proteinExistence type="predicted"/>
<organism evidence="2 3">
    <name type="scientific">Phakopsora pachyrhizi</name>
    <name type="common">Asian soybean rust disease fungus</name>
    <dbReference type="NCBI Taxonomy" id="170000"/>
    <lineage>
        <taxon>Eukaryota</taxon>
        <taxon>Fungi</taxon>
        <taxon>Dikarya</taxon>
        <taxon>Basidiomycota</taxon>
        <taxon>Pucciniomycotina</taxon>
        <taxon>Pucciniomycetes</taxon>
        <taxon>Pucciniales</taxon>
        <taxon>Phakopsoraceae</taxon>
        <taxon>Phakopsora</taxon>
    </lineage>
</organism>
<dbReference type="AlphaFoldDB" id="A0AAV0BD74"/>
<evidence type="ECO:0000256" key="1">
    <source>
        <dbReference type="SAM" id="Phobius"/>
    </source>
</evidence>
<dbReference type="EMBL" id="CALTRL010005101">
    <property type="protein sequence ID" value="CAH7684008.1"/>
    <property type="molecule type" value="Genomic_DNA"/>
</dbReference>
<accession>A0AAV0BD74</accession>
<feature type="transmembrane region" description="Helical" evidence="1">
    <location>
        <begin position="43"/>
        <end position="62"/>
    </location>
</feature>
<dbReference type="PANTHER" id="PTHR13146:SF0">
    <property type="entry name" value="SOLUTE CARRIER FAMILY 35 MEMBER F6"/>
    <property type="match status" value="1"/>
</dbReference>
<evidence type="ECO:0000313" key="3">
    <source>
        <dbReference type="Proteomes" id="UP001153365"/>
    </source>
</evidence>
<gene>
    <name evidence="2" type="ORF">PPACK8108_LOCUS17912</name>
</gene>
<reference evidence="2" key="1">
    <citation type="submission" date="2022-06" db="EMBL/GenBank/DDBJ databases">
        <authorList>
            <consortium name="SYNGENTA / RWTH Aachen University"/>
        </authorList>
    </citation>
    <scope>NUCLEOTIDE SEQUENCE</scope>
</reference>
<dbReference type="GO" id="GO:0016020">
    <property type="term" value="C:membrane"/>
    <property type="evidence" value="ECO:0007669"/>
    <property type="project" value="TreeGrafter"/>
</dbReference>
<keyword evidence="1" id="KW-0472">Membrane</keyword>
<name>A0AAV0BD74_PHAPC</name>
<sequence length="124" mass="13375">MFDICGTRLMNSGLLFVPVSVFQMVRAATDIIIELDEELVGLEGIFGLLITLVAIPILDLTIGSKPENRGGYFDLLSGFNQILSSSALLWLSLAIAISIALFNFYGLAVTKTISATVRSAIDTF</sequence>
<keyword evidence="3" id="KW-1185">Reference proteome</keyword>
<feature type="transmembrane region" description="Helical" evidence="1">
    <location>
        <begin position="82"/>
        <end position="105"/>
    </location>
</feature>
<keyword evidence="1" id="KW-0812">Transmembrane</keyword>
<dbReference type="Proteomes" id="UP001153365">
    <property type="component" value="Unassembled WGS sequence"/>
</dbReference>